<organism evidence="4 5">
    <name type="scientific">Streptosporangium amethystogenes subsp. fukuiense</name>
    <dbReference type="NCBI Taxonomy" id="698418"/>
    <lineage>
        <taxon>Bacteria</taxon>
        <taxon>Bacillati</taxon>
        <taxon>Actinomycetota</taxon>
        <taxon>Actinomycetes</taxon>
        <taxon>Streptosporangiales</taxon>
        <taxon>Streptosporangiaceae</taxon>
        <taxon>Streptosporangium</taxon>
    </lineage>
</organism>
<keyword evidence="1" id="KW-0479">Metal-binding</keyword>
<dbReference type="Gene3D" id="3.40.720.10">
    <property type="entry name" value="Alkaline Phosphatase, subunit A"/>
    <property type="match status" value="1"/>
</dbReference>
<evidence type="ECO:0000313" key="4">
    <source>
        <dbReference type="EMBL" id="MFC7600795.1"/>
    </source>
</evidence>
<comment type="caution">
    <text evidence="4">The sequence shown here is derived from an EMBL/GenBank/DDBJ whole genome shotgun (WGS) entry which is preliminary data.</text>
</comment>
<feature type="domain" description="Sulfatase N-terminal" evidence="3">
    <location>
        <begin position="8"/>
        <end position="316"/>
    </location>
</feature>
<sequence length="446" mass="50824">MSDLPGKHIVLFICDQMQYMRQGRVDPLARTPNLDALADEGVFFDRFYCSNPQCSPSRMSLQTGLHPHEAGVMVIYGFGGHTGHLGPRHRTIAQVLKEHGYRTAYFGKSHFGYPLEKLGYEKGIERGGGGSLAVVDEEITRDATNFLASYDATEPLFLVISLHQPHPPFESVEPYIRSFDPEQMPIPPSFADDLTGRPEFQRKRRESPGGGVTRQQLRLEMTQYYSMITKVDELFGRVRHALEGRGLWNDSVIAFTSDHGDMMGGHGLRLKGTFPYEELFRVPLIIKAPGVAGGARTASLGVNVSLPRTLMELAGVEVPDDWPNRSVTDVVLRQAEGPEQVFMEHYGAYWGWHPFRMIVTRSYKYVYYYGPDEPAEELYDLQHDPHEERNLAADTTYEDLKHRLKAKLESWWRTTEGRTFTYYESDEFKRIDAATLVDDNELWAFT</sequence>
<evidence type="ECO:0000256" key="1">
    <source>
        <dbReference type="ARBA" id="ARBA00022723"/>
    </source>
</evidence>
<keyword evidence="2" id="KW-0378">Hydrolase</keyword>
<protein>
    <submittedName>
        <fullName evidence="4">Sulfatase</fullName>
    </submittedName>
</protein>
<dbReference type="PANTHER" id="PTHR45953">
    <property type="entry name" value="IDURONATE 2-SULFATASE"/>
    <property type="match status" value="1"/>
</dbReference>
<name>A0ABW2SWX3_9ACTN</name>
<proteinExistence type="predicted"/>
<evidence type="ECO:0000313" key="5">
    <source>
        <dbReference type="Proteomes" id="UP001596514"/>
    </source>
</evidence>
<accession>A0ABW2SWX3</accession>
<evidence type="ECO:0000259" key="3">
    <source>
        <dbReference type="Pfam" id="PF00884"/>
    </source>
</evidence>
<dbReference type="RefSeq" id="WP_343980530.1">
    <property type="nucleotide sequence ID" value="NZ_BAAAGK010000203.1"/>
</dbReference>
<dbReference type="Pfam" id="PF00884">
    <property type="entry name" value="Sulfatase"/>
    <property type="match status" value="1"/>
</dbReference>
<gene>
    <name evidence="4" type="ORF">ACFQVD_11880</name>
</gene>
<dbReference type="InterPro" id="IPR000917">
    <property type="entry name" value="Sulfatase_N"/>
</dbReference>
<dbReference type="SUPFAM" id="SSF53649">
    <property type="entry name" value="Alkaline phosphatase-like"/>
    <property type="match status" value="1"/>
</dbReference>
<dbReference type="InterPro" id="IPR017850">
    <property type="entry name" value="Alkaline_phosphatase_core_sf"/>
</dbReference>
<dbReference type="Proteomes" id="UP001596514">
    <property type="component" value="Unassembled WGS sequence"/>
</dbReference>
<dbReference type="PANTHER" id="PTHR45953:SF1">
    <property type="entry name" value="IDURONATE 2-SULFATASE"/>
    <property type="match status" value="1"/>
</dbReference>
<evidence type="ECO:0000256" key="2">
    <source>
        <dbReference type="ARBA" id="ARBA00022801"/>
    </source>
</evidence>
<dbReference type="EMBL" id="JBHTEE010000001">
    <property type="protein sequence ID" value="MFC7600795.1"/>
    <property type="molecule type" value="Genomic_DNA"/>
</dbReference>
<reference evidence="5" key="1">
    <citation type="journal article" date="2019" name="Int. J. Syst. Evol. Microbiol.">
        <title>The Global Catalogue of Microorganisms (GCM) 10K type strain sequencing project: providing services to taxonomists for standard genome sequencing and annotation.</title>
        <authorList>
            <consortium name="The Broad Institute Genomics Platform"/>
            <consortium name="The Broad Institute Genome Sequencing Center for Infectious Disease"/>
            <person name="Wu L."/>
            <person name="Ma J."/>
        </authorList>
    </citation>
    <scope>NUCLEOTIDE SEQUENCE [LARGE SCALE GENOMIC DNA]</scope>
    <source>
        <strain evidence="5">JCM 10083</strain>
    </source>
</reference>
<keyword evidence="5" id="KW-1185">Reference proteome</keyword>